<dbReference type="Gene3D" id="3.30.420.10">
    <property type="entry name" value="Ribonuclease H-like superfamily/Ribonuclease H"/>
    <property type="match status" value="1"/>
</dbReference>
<dbReference type="GO" id="GO:0003676">
    <property type="term" value="F:nucleic acid binding"/>
    <property type="evidence" value="ECO:0007669"/>
    <property type="project" value="InterPro"/>
</dbReference>
<dbReference type="OrthoDB" id="6432521at2759"/>
<dbReference type="PANTHER" id="PTHR47326:SF1">
    <property type="entry name" value="HTH PSQ-TYPE DOMAIN-CONTAINING PROTEIN"/>
    <property type="match status" value="1"/>
</dbReference>
<protein>
    <recommendedName>
        <fullName evidence="3">DDE-1 domain-containing protein</fullName>
    </recommendedName>
</protein>
<gene>
    <name evidence="1" type="ORF">AVEN_56649_1</name>
</gene>
<evidence type="ECO:0008006" key="3">
    <source>
        <dbReference type="Google" id="ProtNLM"/>
    </source>
</evidence>
<evidence type="ECO:0000313" key="1">
    <source>
        <dbReference type="EMBL" id="GBO18252.1"/>
    </source>
</evidence>
<dbReference type="PANTHER" id="PTHR47326">
    <property type="entry name" value="TRANSPOSABLE ELEMENT TC3 TRANSPOSASE-LIKE PROTEIN"/>
    <property type="match status" value="1"/>
</dbReference>
<dbReference type="EMBL" id="BGPR01041900">
    <property type="protein sequence ID" value="GBO18252.1"/>
    <property type="molecule type" value="Genomic_DNA"/>
</dbReference>
<name>A0A4Y2V143_ARAVE</name>
<dbReference type="Proteomes" id="UP000499080">
    <property type="component" value="Unassembled WGS sequence"/>
</dbReference>
<dbReference type="InterPro" id="IPR036397">
    <property type="entry name" value="RNaseH_sf"/>
</dbReference>
<organism evidence="1 2">
    <name type="scientific">Araneus ventricosus</name>
    <name type="common">Orbweaver spider</name>
    <name type="synonym">Epeira ventricosa</name>
    <dbReference type="NCBI Taxonomy" id="182803"/>
    <lineage>
        <taxon>Eukaryota</taxon>
        <taxon>Metazoa</taxon>
        <taxon>Ecdysozoa</taxon>
        <taxon>Arthropoda</taxon>
        <taxon>Chelicerata</taxon>
        <taxon>Arachnida</taxon>
        <taxon>Araneae</taxon>
        <taxon>Araneomorphae</taxon>
        <taxon>Entelegynae</taxon>
        <taxon>Araneoidea</taxon>
        <taxon>Araneidae</taxon>
        <taxon>Araneus</taxon>
    </lineage>
</organism>
<keyword evidence="2" id="KW-1185">Reference proteome</keyword>
<proteinExistence type="predicted"/>
<sequence length="106" mass="12320">MELDNEWPWKILWTDEAHFHMTGYVNTQNCRIWTTENSLETQPVPLHPAKVTVWCGFTASFIIEPYFFEETGTLGPVTVTVTGQRYECLLRTTSFQLFNSVDVWIG</sequence>
<comment type="caution">
    <text evidence="1">The sequence shown here is derived from an EMBL/GenBank/DDBJ whole genome shotgun (WGS) entry which is preliminary data.</text>
</comment>
<dbReference type="AlphaFoldDB" id="A0A4Y2V143"/>
<evidence type="ECO:0000313" key="2">
    <source>
        <dbReference type="Proteomes" id="UP000499080"/>
    </source>
</evidence>
<accession>A0A4Y2V143</accession>
<reference evidence="1 2" key="1">
    <citation type="journal article" date="2019" name="Sci. Rep.">
        <title>Orb-weaving spider Araneus ventricosus genome elucidates the spidroin gene catalogue.</title>
        <authorList>
            <person name="Kono N."/>
            <person name="Nakamura H."/>
            <person name="Ohtoshi R."/>
            <person name="Moran D.A.P."/>
            <person name="Shinohara A."/>
            <person name="Yoshida Y."/>
            <person name="Fujiwara M."/>
            <person name="Mori M."/>
            <person name="Tomita M."/>
            <person name="Arakawa K."/>
        </authorList>
    </citation>
    <scope>NUCLEOTIDE SEQUENCE [LARGE SCALE GENOMIC DNA]</scope>
</reference>